<name>A0A4P9YVB8_9FUNG</name>
<sequence length="100" mass="10902">MPSWLATPLTAFVGVPLTHPQLLQQVAVPLLDSPLGARSRNPLALLLDTLERPGADRGEQHASLLTWKRVARPIAHCVVGRTDPGGLWSTMGHDEQRALR</sequence>
<keyword evidence="2" id="KW-1185">Reference proteome</keyword>
<dbReference type="OrthoDB" id="412005at2759"/>
<dbReference type="Proteomes" id="UP000278143">
    <property type="component" value="Unassembled WGS sequence"/>
</dbReference>
<organism evidence="1 2">
    <name type="scientific">Syncephalis pseudoplumigaleata</name>
    <dbReference type="NCBI Taxonomy" id="1712513"/>
    <lineage>
        <taxon>Eukaryota</taxon>
        <taxon>Fungi</taxon>
        <taxon>Fungi incertae sedis</taxon>
        <taxon>Zoopagomycota</taxon>
        <taxon>Zoopagomycotina</taxon>
        <taxon>Zoopagomycetes</taxon>
        <taxon>Zoopagales</taxon>
        <taxon>Piptocephalidaceae</taxon>
        <taxon>Syncephalis</taxon>
    </lineage>
</organism>
<proteinExistence type="predicted"/>
<dbReference type="PANTHER" id="PTHR15192:SF8">
    <property type="entry name" value="FAD_NAD(P)-BINDING DOMAIN-CONTAINING PROTEIN"/>
    <property type="match status" value="1"/>
</dbReference>
<protein>
    <submittedName>
        <fullName evidence="1">Uncharacterized protein</fullName>
    </submittedName>
</protein>
<dbReference type="AlphaFoldDB" id="A0A4P9YVB8"/>
<dbReference type="PANTHER" id="PTHR15192">
    <property type="entry name" value="PROTEIN CBG05349"/>
    <property type="match status" value="1"/>
</dbReference>
<gene>
    <name evidence="1" type="ORF">SYNPS1DRAFT_24095</name>
</gene>
<reference evidence="2" key="1">
    <citation type="journal article" date="2018" name="Nat. Microbiol.">
        <title>Leveraging single-cell genomics to expand the fungal tree of life.</title>
        <authorList>
            <person name="Ahrendt S.R."/>
            <person name="Quandt C.A."/>
            <person name="Ciobanu D."/>
            <person name="Clum A."/>
            <person name="Salamov A."/>
            <person name="Andreopoulos B."/>
            <person name="Cheng J.F."/>
            <person name="Woyke T."/>
            <person name="Pelin A."/>
            <person name="Henrissat B."/>
            <person name="Reynolds N.K."/>
            <person name="Benny G.L."/>
            <person name="Smith M.E."/>
            <person name="James T.Y."/>
            <person name="Grigoriev I.V."/>
        </authorList>
    </citation>
    <scope>NUCLEOTIDE SEQUENCE [LARGE SCALE GENOMIC DNA]</scope>
    <source>
        <strain evidence="2">Benny S71-1</strain>
    </source>
</reference>
<dbReference type="EMBL" id="KZ990656">
    <property type="protein sequence ID" value="RKP23824.1"/>
    <property type="molecule type" value="Genomic_DNA"/>
</dbReference>
<accession>A0A4P9YVB8</accession>
<dbReference type="InterPro" id="IPR029731">
    <property type="entry name" value="OSGIN1/2"/>
</dbReference>
<evidence type="ECO:0000313" key="2">
    <source>
        <dbReference type="Proteomes" id="UP000278143"/>
    </source>
</evidence>
<evidence type="ECO:0000313" key="1">
    <source>
        <dbReference type="EMBL" id="RKP23824.1"/>
    </source>
</evidence>